<evidence type="ECO:0000259" key="1">
    <source>
        <dbReference type="PROSITE" id="PS51782"/>
    </source>
</evidence>
<dbReference type="Pfam" id="PF01476">
    <property type="entry name" value="LysM"/>
    <property type="match status" value="2"/>
</dbReference>
<sequence length="357" mass="38221">MLLLAVFYNTLDARGGLPALAIDAFGPDLVIDSPARVVQQNNRSWSRDAVGYDPLENGQGGAVPGLFEELAYPTSQDDALLPDFSPLVIDQNQVSRDQIVYYAVEDGDTVSGIASQFGISSATILWANNLSSANYIKAGQRLEILPTDGVKYEVKKGDTLGALAKKFQANEQDVIAYNHLPADGTLRPADVLIIPDGRIPAPPRPAIAQQRPAQVVANKYFIFPTTGRISQGLHGNNGVDIATKCGTPIYASADGYILDLKTTTSRAKNGASVYDGYGNHIKIQHPNGAVTLYGHLETIFVTLGQEVKQGAVVAAMGGGFEYVNGRLVRMEGAGRSTGCHLHFEVRGAGRNPFAPRR</sequence>
<organism evidence="2 3">
    <name type="scientific">Candidatus Azambacteria bacterium RIFCSPLOWO2_01_FULL_46_25</name>
    <dbReference type="NCBI Taxonomy" id="1797298"/>
    <lineage>
        <taxon>Bacteria</taxon>
        <taxon>Candidatus Azamiibacteriota</taxon>
    </lineage>
</organism>
<dbReference type="EMBL" id="MEYS01000001">
    <property type="protein sequence ID" value="OGD34351.1"/>
    <property type="molecule type" value="Genomic_DNA"/>
</dbReference>
<dbReference type="InterPro" id="IPR018392">
    <property type="entry name" value="LysM"/>
</dbReference>
<proteinExistence type="predicted"/>
<dbReference type="PROSITE" id="PS51782">
    <property type="entry name" value="LYSM"/>
    <property type="match status" value="2"/>
</dbReference>
<accession>A0A1F5BUU0</accession>
<dbReference type="InterPro" id="IPR050570">
    <property type="entry name" value="Cell_wall_metabolism_enzyme"/>
</dbReference>
<dbReference type="CDD" id="cd12797">
    <property type="entry name" value="M23_peptidase"/>
    <property type="match status" value="1"/>
</dbReference>
<protein>
    <recommendedName>
        <fullName evidence="1">LysM domain-containing protein</fullName>
    </recommendedName>
</protein>
<reference evidence="2 3" key="1">
    <citation type="journal article" date="2016" name="Nat. Commun.">
        <title>Thousands of microbial genomes shed light on interconnected biogeochemical processes in an aquifer system.</title>
        <authorList>
            <person name="Anantharaman K."/>
            <person name="Brown C.T."/>
            <person name="Hug L.A."/>
            <person name="Sharon I."/>
            <person name="Castelle C.J."/>
            <person name="Probst A.J."/>
            <person name="Thomas B.C."/>
            <person name="Singh A."/>
            <person name="Wilkins M.J."/>
            <person name="Karaoz U."/>
            <person name="Brodie E.L."/>
            <person name="Williams K.H."/>
            <person name="Hubbard S.S."/>
            <person name="Banfield J.F."/>
        </authorList>
    </citation>
    <scope>NUCLEOTIDE SEQUENCE [LARGE SCALE GENOMIC DNA]</scope>
</reference>
<dbReference type="PANTHER" id="PTHR21666">
    <property type="entry name" value="PEPTIDASE-RELATED"/>
    <property type="match status" value="1"/>
</dbReference>
<dbReference type="Pfam" id="PF01551">
    <property type="entry name" value="Peptidase_M23"/>
    <property type="match status" value="1"/>
</dbReference>
<dbReference type="InterPro" id="IPR016047">
    <property type="entry name" value="M23ase_b-sheet_dom"/>
</dbReference>
<dbReference type="SMART" id="SM00257">
    <property type="entry name" value="LysM"/>
    <property type="match status" value="2"/>
</dbReference>
<gene>
    <name evidence="2" type="ORF">A2988_02375</name>
</gene>
<dbReference type="Proteomes" id="UP000176650">
    <property type="component" value="Unassembled WGS sequence"/>
</dbReference>
<dbReference type="CDD" id="cd00118">
    <property type="entry name" value="LysM"/>
    <property type="match status" value="2"/>
</dbReference>
<dbReference type="STRING" id="1797298.A2988_02375"/>
<dbReference type="Gene3D" id="2.70.70.10">
    <property type="entry name" value="Glucose Permease (Domain IIA)"/>
    <property type="match status" value="1"/>
</dbReference>
<dbReference type="InterPro" id="IPR036779">
    <property type="entry name" value="LysM_dom_sf"/>
</dbReference>
<evidence type="ECO:0000313" key="3">
    <source>
        <dbReference type="Proteomes" id="UP000176650"/>
    </source>
</evidence>
<dbReference type="InterPro" id="IPR011055">
    <property type="entry name" value="Dup_hybrid_motif"/>
</dbReference>
<dbReference type="AlphaFoldDB" id="A0A1F5BUU0"/>
<name>A0A1F5BUU0_9BACT</name>
<dbReference type="SUPFAM" id="SSF51261">
    <property type="entry name" value="Duplicated hybrid motif"/>
    <property type="match status" value="1"/>
</dbReference>
<dbReference type="PANTHER" id="PTHR21666:SF270">
    <property type="entry name" value="MUREIN HYDROLASE ACTIVATOR ENVC"/>
    <property type="match status" value="1"/>
</dbReference>
<evidence type="ECO:0000313" key="2">
    <source>
        <dbReference type="EMBL" id="OGD34351.1"/>
    </source>
</evidence>
<comment type="caution">
    <text evidence="2">The sequence shown here is derived from an EMBL/GenBank/DDBJ whole genome shotgun (WGS) entry which is preliminary data.</text>
</comment>
<feature type="domain" description="LysM" evidence="1">
    <location>
        <begin position="100"/>
        <end position="144"/>
    </location>
</feature>
<dbReference type="GO" id="GO:0004222">
    <property type="term" value="F:metalloendopeptidase activity"/>
    <property type="evidence" value="ECO:0007669"/>
    <property type="project" value="TreeGrafter"/>
</dbReference>
<dbReference type="SUPFAM" id="SSF54106">
    <property type="entry name" value="LysM domain"/>
    <property type="match status" value="1"/>
</dbReference>
<dbReference type="Gene3D" id="3.10.350.10">
    <property type="entry name" value="LysM domain"/>
    <property type="match status" value="2"/>
</dbReference>
<feature type="domain" description="LysM" evidence="1">
    <location>
        <begin position="150"/>
        <end position="194"/>
    </location>
</feature>